<dbReference type="AlphaFoldDB" id="F4XN19"/>
<organism evidence="1 2">
    <name type="scientific">Moorena producens 3L</name>
    <dbReference type="NCBI Taxonomy" id="489825"/>
    <lineage>
        <taxon>Bacteria</taxon>
        <taxon>Bacillati</taxon>
        <taxon>Cyanobacteriota</taxon>
        <taxon>Cyanophyceae</taxon>
        <taxon>Coleofasciculales</taxon>
        <taxon>Coleofasciculaceae</taxon>
        <taxon>Moorena</taxon>
    </lineage>
</organism>
<dbReference type="HOGENOM" id="CLU_3330262_0_0_3"/>
<proteinExistence type="predicted"/>
<dbReference type="Proteomes" id="UP000003959">
    <property type="component" value="Unassembled WGS sequence"/>
</dbReference>
<evidence type="ECO:0000313" key="1">
    <source>
        <dbReference type="EMBL" id="EGJ34078.1"/>
    </source>
</evidence>
<protein>
    <submittedName>
        <fullName evidence="1">Uncharacterized protein</fullName>
    </submittedName>
</protein>
<accession>F4XN19</accession>
<sequence>MKAPQVAWPMAKAKAEFFGIHGFCLQTLYFVSSYCMQL</sequence>
<name>F4XN19_9CYAN</name>
<gene>
    <name evidence="1" type="ORF">LYNGBM3L_20930</name>
</gene>
<keyword evidence="2" id="KW-1185">Reference proteome</keyword>
<evidence type="ECO:0000313" key="2">
    <source>
        <dbReference type="Proteomes" id="UP000003959"/>
    </source>
</evidence>
<dbReference type="EMBL" id="GL890840">
    <property type="protein sequence ID" value="EGJ34078.1"/>
    <property type="molecule type" value="Genomic_DNA"/>
</dbReference>
<reference evidence="2" key="1">
    <citation type="journal article" date="2011" name="Proc. Natl. Acad. Sci. U.S.A.">
        <title>Genomic insights into the physiology and ecology of the marine filamentous cyanobacterium Lyngbya majuscula.</title>
        <authorList>
            <person name="Jones A.C."/>
            <person name="Monroe E.A."/>
            <person name="Podell S."/>
            <person name="Hess W.R."/>
            <person name="Klages S."/>
            <person name="Esquenazi E."/>
            <person name="Niessen S."/>
            <person name="Hoover H."/>
            <person name="Rothmann M."/>
            <person name="Lasken R.S."/>
            <person name="Yates J.R.III."/>
            <person name="Reinhardt R."/>
            <person name="Kube M."/>
            <person name="Burkart M.D."/>
            <person name="Allen E.E."/>
            <person name="Dorrestein P.C."/>
            <person name="Gerwick W.H."/>
            <person name="Gerwick L."/>
        </authorList>
    </citation>
    <scope>NUCLEOTIDE SEQUENCE [LARGE SCALE GENOMIC DNA]</scope>
    <source>
        <strain evidence="2">3L</strain>
    </source>
</reference>